<evidence type="ECO:0000256" key="1">
    <source>
        <dbReference type="SAM" id="SignalP"/>
    </source>
</evidence>
<keyword evidence="1" id="KW-0732">Signal</keyword>
<dbReference type="AlphaFoldDB" id="A0A5C1QLR8"/>
<protein>
    <submittedName>
        <fullName evidence="2">Uncharacterized protein</fullName>
    </submittedName>
</protein>
<organism evidence="2 3">
    <name type="scientific">Oceanispirochaeta crateris</name>
    <dbReference type="NCBI Taxonomy" id="2518645"/>
    <lineage>
        <taxon>Bacteria</taxon>
        <taxon>Pseudomonadati</taxon>
        <taxon>Spirochaetota</taxon>
        <taxon>Spirochaetia</taxon>
        <taxon>Spirochaetales</taxon>
        <taxon>Spirochaetaceae</taxon>
        <taxon>Oceanispirochaeta</taxon>
    </lineage>
</organism>
<proteinExistence type="predicted"/>
<keyword evidence="3" id="KW-1185">Reference proteome</keyword>
<dbReference type="OrthoDB" id="355482at2"/>
<name>A0A5C1QLR8_9SPIO</name>
<evidence type="ECO:0000313" key="2">
    <source>
        <dbReference type="EMBL" id="QEN08591.1"/>
    </source>
</evidence>
<feature type="signal peptide" evidence="1">
    <location>
        <begin position="1"/>
        <end position="22"/>
    </location>
</feature>
<sequence length="472" mass="53365">MPIKLKMMVLCLFIAVSLSLQAQNLDKQLVEQELTWRAIEGAWGYEVVIREGDTEIINTQIQEAQFNFSLPPGEYEFTIRTLNKFKKPVNSTDWKPLIIVEALQPVIRNFTPQKEFLKSNGDLVLNADVYQVKEETQFILLSSKNNEISGTMRALEKEKVEIAFPMSALEPGEYVLSARDPSGLEDKASIIPLTLLPIIKPKIEDLNLYRIQQQQVYTDIEITGRNFDEGSQVKITRQGQEFLPYELERKSPELLIMSIITGDNPPGRYSLKVINPSGESDTKENSFFMEEAPAMEEIQYTPPAETSELLGGISFVAVAEQSHGESDPLFPGFVLKARQDLVNSRFWSSPGLRPLGVELFLDSSHLEYKNAPFLYHQLYMGLSVYYRIKLAGKWTLIPKLGIGVSTLWVNEEGLLGELVQGDSGYSGISGLSLQRELKSGWFMEGGIDYRETRYTGGYFNTFHTWLAGGLRF</sequence>
<gene>
    <name evidence="2" type="ORF">EXM22_11565</name>
</gene>
<reference evidence="2 3" key="1">
    <citation type="submission" date="2019-02" db="EMBL/GenBank/DDBJ databases">
        <title>Complete Genome Sequence and Methylome Analysis of free living Spirochaetas.</title>
        <authorList>
            <person name="Fomenkov A."/>
            <person name="Dubinina G."/>
            <person name="Leshcheva N."/>
            <person name="Mikheeva N."/>
            <person name="Grabovich M."/>
            <person name="Vincze T."/>
            <person name="Roberts R.J."/>
        </authorList>
    </citation>
    <scope>NUCLEOTIDE SEQUENCE [LARGE SCALE GENOMIC DNA]</scope>
    <source>
        <strain evidence="2 3">K2</strain>
    </source>
</reference>
<feature type="chain" id="PRO_5023063401" evidence="1">
    <location>
        <begin position="23"/>
        <end position="472"/>
    </location>
</feature>
<dbReference type="RefSeq" id="WP_149486672.1">
    <property type="nucleotide sequence ID" value="NZ_CP036150.1"/>
</dbReference>
<dbReference type="EMBL" id="CP036150">
    <property type="protein sequence ID" value="QEN08591.1"/>
    <property type="molecule type" value="Genomic_DNA"/>
</dbReference>
<dbReference type="KEGG" id="ock:EXM22_11565"/>
<dbReference type="Proteomes" id="UP000324209">
    <property type="component" value="Chromosome"/>
</dbReference>
<accession>A0A5C1QLR8</accession>
<evidence type="ECO:0000313" key="3">
    <source>
        <dbReference type="Proteomes" id="UP000324209"/>
    </source>
</evidence>